<dbReference type="InterPro" id="IPR036691">
    <property type="entry name" value="Endo/exonu/phosph_ase_sf"/>
</dbReference>
<dbReference type="PANTHER" id="PTHR33710">
    <property type="entry name" value="BNAC02G09200D PROTEIN"/>
    <property type="match status" value="1"/>
</dbReference>
<feature type="region of interest" description="Disordered" evidence="1">
    <location>
        <begin position="43"/>
        <end position="76"/>
    </location>
</feature>
<reference evidence="2" key="1">
    <citation type="submission" date="2021-01" db="EMBL/GenBank/DDBJ databases">
        <authorList>
            <person name="Bezrukov I."/>
        </authorList>
    </citation>
    <scope>NUCLEOTIDE SEQUENCE</scope>
</reference>
<dbReference type="Gene3D" id="3.60.10.10">
    <property type="entry name" value="Endonuclease/exonuclease/phosphatase"/>
    <property type="match status" value="1"/>
</dbReference>
<accession>A0A8S1ZWM2</accession>
<keyword evidence="3" id="KW-1185">Reference proteome</keyword>
<dbReference type="PANTHER" id="PTHR33710:SF62">
    <property type="entry name" value="DUF4283 DOMAIN PROTEIN"/>
    <property type="match status" value="1"/>
</dbReference>
<protein>
    <submittedName>
        <fullName evidence="2">Uncharacterized protein</fullName>
    </submittedName>
</protein>
<gene>
    <name evidence="2" type="ORF">AARE701A_LOCUS4544</name>
</gene>
<evidence type="ECO:0000256" key="1">
    <source>
        <dbReference type="SAM" id="MobiDB-lite"/>
    </source>
</evidence>
<sequence>MEDAMKGSTIKSSSMITNTLDDVYDDELSDLDLFVGFRTGSMDASSSGAAGNSGNPKKHKPSWQRKSKGSKELPLKNKVSVVDSKEKFAKVFKRKAQSTTQESTKCFKRDNNSVVPQEPSQKKAWCMIGDFNDILSNKEKLGGPKRMISSFQAFQEMLDICDMQELESSGNSFTWGGTRNDQWIQCKLDRTFGNSRWFAMFPNAHQWFLDKLGSDHRPVLVKFVNDQETFRESIFSFKLNGVQKCYMCLEAILGS</sequence>
<feature type="compositionally biased region" description="Basic residues" evidence="1">
    <location>
        <begin position="56"/>
        <end position="68"/>
    </location>
</feature>
<proteinExistence type="predicted"/>
<dbReference type="Proteomes" id="UP000682877">
    <property type="component" value="Chromosome 2"/>
</dbReference>
<organism evidence="2 3">
    <name type="scientific">Arabidopsis arenosa</name>
    <name type="common">Sand rock-cress</name>
    <name type="synonym">Cardaminopsis arenosa</name>
    <dbReference type="NCBI Taxonomy" id="38785"/>
    <lineage>
        <taxon>Eukaryota</taxon>
        <taxon>Viridiplantae</taxon>
        <taxon>Streptophyta</taxon>
        <taxon>Embryophyta</taxon>
        <taxon>Tracheophyta</taxon>
        <taxon>Spermatophyta</taxon>
        <taxon>Magnoliopsida</taxon>
        <taxon>eudicotyledons</taxon>
        <taxon>Gunneridae</taxon>
        <taxon>Pentapetalae</taxon>
        <taxon>rosids</taxon>
        <taxon>malvids</taxon>
        <taxon>Brassicales</taxon>
        <taxon>Brassicaceae</taxon>
        <taxon>Camelineae</taxon>
        <taxon>Arabidopsis</taxon>
    </lineage>
</organism>
<evidence type="ECO:0000313" key="2">
    <source>
        <dbReference type="EMBL" id="CAE5962924.1"/>
    </source>
</evidence>
<dbReference type="SUPFAM" id="SSF56219">
    <property type="entry name" value="DNase I-like"/>
    <property type="match status" value="1"/>
</dbReference>
<feature type="compositionally biased region" description="Low complexity" evidence="1">
    <location>
        <begin position="44"/>
        <end position="55"/>
    </location>
</feature>
<dbReference type="AlphaFoldDB" id="A0A8S1ZWM2"/>
<dbReference type="EMBL" id="LR999452">
    <property type="protein sequence ID" value="CAE5962924.1"/>
    <property type="molecule type" value="Genomic_DNA"/>
</dbReference>
<evidence type="ECO:0000313" key="3">
    <source>
        <dbReference type="Proteomes" id="UP000682877"/>
    </source>
</evidence>
<name>A0A8S1ZWM2_ARAAE</name>